<dbReference type="EMBL" id="FMZC01000001">
    <property type="protein sequence ID" value="SDB99580.1"/>
    <property type="molecule type" value="Genomic_DNA"/>
</dbReference>
<keyword evidence="1" id="KW-1133">Transmembrane helix</keyword>
<reference evidence="2 3" key="1">
    <citation type="submission" date="2016-10" db="EMBL/GenBank/DDBJ databases">
        <authorList>
            <person name="de Groot N.N."/>
        </authorList>
    </citation>
    <scope>NUCLEOTIDE SEQUENCE [LARGE SCALE GENOMIC DNA]</scope>
    <source>
        <strain evidence="2 3">DSM 16619</strain>
    </source>
</reference>
<keyword evidence="1" id="KW-0812">Transmembrane</keyword>
<sequence length="70" mass="8041">MTAMRTTSFKDGLYLLVTALACATVSWLAFVYFGEAVYYVLFGLSWTALSLDNVRLRRKLQRLQDEQLSK</sequence>
<dbReference type="PROSITE" id="PS51257">
    <property type="entry name" value="PROKAR_LIPOPROTEIN"/>
    <property type="match status" value="1"/>
</dbReference>
<keyword evidence="1" id="KW-0472">Membrane</keyword>
<dbReference type="STRING" id="187868.SAMN05192589_10128"/>
<organism evidence="2 3">
    <name type="scientific">Paracidovorax valerianellae</name>
    <dbReference type="NCBI Taxonomy" id="187868"/>
    <lineage>
        <taxon>Bacteria</taxon>
        <taxon>Pseudomonadati</taxon>
        <taxon>Pseudomonadota</taxon>
        <taxon>Betaproteobacteria</taxon>
        <taxon>Burkholderiales</taxon>
        <taxon>Comamonadaceae</taxon>
        <taxon>Paracidovorax</taxon>
    </lineage>
</organism>
<evidence type="ECO:0000313" key="3">
    <source>
        <dbReference type="Proteomes" id="UP000198781"/>
    </source>
</evidence>
<keyword evidence="3" id="KW-1185">Reference proteome</keyword>
<evidence type="ECO:0000313" key="2">
    <source>
        <dbReference type="EMBL" id="SDB99580.1"/>
    </source>
</evidence>
<dbReference type="AlphaFoldDB" id="A0A1G6HZF8"/>
<proteinExistence type="predicted"/>
<name>A0A1G6HZF8_9BURK</name>
<accession>A0A1G6HZF8</accession>
<evidence type="ECO:0000256" key="1">
    <source>
        <dbReference type="SAM" id="Phobius"/>
    </source>
</evidence>
<protein>
    <submittedName>
        <fullName evidence="2">Uncharacterized protein</fullName>
    </submittedName>
</protein>
<feature type="transmembrane region" description="Helical" evidence="1">
    <location>
        <begin position="12"/>
        <end position="30"/>
    </location>
</feature>
<gene>
    <name evidence="2" type="ORF">SAMN05192589_10128</name>
</gene>
<dbReference type="Proteomes" id="UP000198781">
    <property type="component" value="Unassembled WGS sequence"/>
</dbReference>